<gene>
    <name evidence="2" type="ORF">BN970_03117</name>
</gene>
<dbReference type="Proteomes" id="UP000182227">
    <property type="component" value="Unassembled WGS sequence"/>
</dbReference>
<dbReference type="SUPFAM" id="SSF52540">
    <property type="entry name" value="P-loop containing nucleoside triphosphate hydrolases"/>
    <property type="match status" value="1"/>
</dbReference>
<dbReference type="AlphaFoldDB" id="A0A0U1DEZ8"/>
<name>A0A0U1DEZ8_9MYCO</name>
<feature type="compositionally biased region" description="Basic residues" evidence="1">
    <location>
        <begin position="325"/>
        <end position="334"/>
    </location>
</feature>
<dbReference type="EMBL" id="CTEF01000002">
    <property type="protein sequence ID" value="CQD15001.1"/>
    <property type="molecule type" value="Genomic_DNA"/>
</dbReference>
<protein>
    <submittedName>
        <fullName evidence="2">Uncharacterized protein</fullName>
    </submittedName>
</protein>
<dbReference type="InterPro" id="IPR027417">
    <property type="entry name" value="P-loop_NTPase"/>
</dbReference>
<organism evidence="2 3">
    <name type="scientific">Mycolicibacterium conceptionense</name>
    <dbReference type="NCBI Taxonomy" id="451644"/>
    <lineage>
        <taxon>Bacteria</taxon>
        <taxon>Bacillati</taxon>
        <taxon>Actinomycetota</taxon>
        <taxon>Actinomycetes</taxon>
        <taxon>Mycobacteriales</taxon>
        <taxon>Mycobacteriaceae</taxon>
        <taxon>Mycolicibacterium</taxon>
    </lineage>
</organism>
<evidence type="ECO:0000313" key="3">
    <source>
        <dbReference type="Proteomes" id="UP000182227"/>
    </source>
</evidence>
<evidence type="ECO:0000256" key="1">
    <source>
        <dbReference type="SAM" id="MobiDB-lite"/>
    </source>
</evidence>
<feature type="region of interest" description="Disordered" evidence="1">
    <location>
        <begin position="315"/>
        <end position="334"/>
    </location>
</feature>
<evidence type="ECO:0000313" key="2">
    <source>
        <dbReference type="EMBL" id="CQD15001.1"/>
    </source>
</evidence>
<sequence>MAALRDRMPQTTFVESTELVAGEAPAAVVYVVSAAAPITESDCALVDLATRYTDLVIGVVSKIDAYRDWRDVRDADAKILAERDARYERMSWVGVAAAPDLGEPQLDELVELLAGQLDDPEVARRNRLRAWETRLEAVIVRYEADGSGADRQARVEVLRERRAELGRARRLARTERSIALRSQLQQARVQLGYFARNRCNSVRTELQEDVAGISRRRIETFEDYARQRAHEVVGEVDEGVTAHLSGMAAELELTAPPPPPPAAIPELPAPPLKSRTLQTRLVLVLGTGFGLGVGRCGGGPAAGDLGGRYPGAVARPGGAGSLGRRDHRHAALSG</sequence>
<accession>A0A0U1DEZ8</accession>
<proteinExistence type="predicted"/>
<reference evidence="2 3" key="1">
    <citation type="submission" date="2015-03" db="EMBL/GenBank/DDBJ databases">
        <authorList>
            <person name="Murphy D."/>
        </authorList>
    </citation>
    <scope>NUCLEOTIDE SEQUENCE [LARGE SCALE GENOMIC DNA]</scope>
    <source>
        <strain evidence="2 3">D16</strain>
    </source>
</reference>